<evidence type="ECO:0000313" key="2">
    <source>
        <dbReference type="Proteomes" id="UP000479114"/>
    </source>
</evidence>
<dbReference type="KEGG" id="prz:GZH47_08260"/>
<proteinExistence type="predicted"/>
<dbReference type="RefSeq" id="WP_162639656.1">
    <property type="nucleotide sequence ID" value="NZ_CP048286.1"/>
</dbReference>
<protein>
    <submittedName>
        <fullName evidence="1">Uncharacterized protein</fullName>
    </submittedName>
</protein>
<dbReference type="AlphaFoldDB" id="A0A6C0NXA9"/>
<name>A0A6C0NXA9_9BACL</name>
<accession>A0A6C0NXA9</accession>
<dbReference type="EMBL" id="CP048286">
    <property type="protein sequence ID" value="QHW30847.1"/>
    <property type="molecule type" value="Genomic_DNA"/>
</dbReference>
<sequence length="83" mass="9467">MLSKNQFYCVSCGKLLHFHEADKLFLTGFYRVEYRLGCCSACMKTSSDHEQPMQKLGGLGDIHRESFDVCAADIVKDRILVFN</sequence>
<evidence type="ECO:0000313" key="1">
    <source>
        <dbReference type="EMBL" id="QHW30847.1"/>
    </source>
</evidence>
<reference evidence="1 2" key="1">
    <citation type="submission" date="2020-02" db="EMBL/GenBank/DDBJ databases">
        <title>Paenibacillus sp. nov., isolated from rhizosphere soil of tomato.</title>
        <authorList>
            <person name="Weon H.-Y."/>
            <person name="Lee S.A."/>
        </authorList>
    </citation>
    <scope>NUCLEOTIDE SEQUENCE [LARGE SCALE GENOMIC DNA]</scope>
    <source>
        <strain evidence="1 2">14171R-81</strain>
    </source>
</reference>
<gene>
    <name evidence="1" type="ORF">GZH47_08260</name>
</gene>
<dbReference type="Proteomes" id="UP000479114">
    <property type="component" value="Chromosome"/>
</dbReference>
<organism evidence="1 2">
    <name type="scientific">Paenibacillus rhizovicinus</name>
    <dbReference type="NCBI Taxonomy" id="2704463"/>
    <lineage>
        <taxon>Bacteria</taxon>
        <taxon>Bacillati</taxon>
        <taxon>Bacillota</taxon>
        <taxon>Bacilli</taxon>
        <taxon>Bacillales</taxon>
        <taxon>Paenibacillaceae</taxon>
        <taxon>Paenibacillus</taxon>
    </lineage>
</organism>
<keyword evidence="2" id="KW-1185">Reference proteome</keyword>